<dbReference type="HOGENOM" id="CLU_3017325_0_0_1"/>
<proteinExistence type="predicted"/>
<name>G7KW56_MEDTR</name>
<keyword evidence="3" id="KW-1185">Reference proteome</keyword>
<sequence>MQTANQTKPRSSVQKSSEFIRIKCSFLRLRDNFFFSLSFHWSKTMEREKGREKIRV</sequence>
<dbReference type="EMBL" id="CM001223">
    <property type="protein sequence ID" value="AES80656.1"/>
    <property type="molecule type" value="Genomic_DNA"/>
</dbReference>
<protein>
    <submittedName>
        <fullName evidence="1 2">Uncharacterized protein</fullName>
    </submittedName>
</protein>
<evidence type="ECO:0000313" key="3">
    <source>
        <dbReference type="Proteomes" id="UP000002051"/>
    </source>
</evidence>
<evidence type="ECO:0000313" key="1">
    <source>
        <dbReference type="EMBL" id="AES80656.1"/>
    </source>
</evidence>
<reference evidence="1 3" key="2">
    <citation type="journal article" date="2014" name="BMC Genomics">
        <title>An improved genome release (version Mt4.0) for the model legume Medicago truncatula.</title>
        <authorList>
            <person name="Tang H."/>
            <person name="Krishnakumar V."/>
            <person name="Bidwell S."/>
            <person name="Rosen B."/>
            <person name="Chan A."/>
            <person name="Zhou S."/>
            <person name="Gentzbittel L."/>
            <person name="Childs K.L."/>
            <person name="Yandell M."/>
            <person name="Gundlach H."/>
            <person name="Mayer K.F."/>
            <person name="Schwartz D.C."/>
            <person name="Town C.D."/>
        </authorList>
    </citation>
    <scope>GENOME REANNOTATION</scope>
    <source>
        <strain evidence="2 3">cv. Jemalong A17</strain>
    </source>
</reference>
<reference evidence="2" key="3">
    <citation type="submission" date="2015-04" db="UniProtKB">
        <authorList>
            <consortium name="EnsemblPlants"/>
        </authorList>
    </citation>
    <scope>IDENTIFICATION</scope>
    <source>
        <strain evidence="2">cv. Jemalong A17</strain>
    </source>
</reference>
<reference evidence="1 3" key="1">
    <citation type="journal article" date="2011" name="Nature">
        <title>The Medicago genome provides insight into the evolution of rhizobial symbioses.</title>
        <authorList>
            <person name="Young N.D."/>
            <person name="Debelle F."/>
            <person name="Oldroyd G.E."/>
            <person name="Geurts R."/>
            <person name="Cannon S.B."/>
            <person name="Udvardi M.K."/>
            <person name="Benedito V.A."/>
            <person name="Mayer K.F."/>
            <person name="Gouzy J."/>
            <person name="Schoof H."/>
            <person name="Van de Peer Y."/>
            <person name="Proost S."/>
            <person name="Cook D.R."/>
            <person name="Meyers B.C."/>
            <person name="Spannagl M."/>
            <person name="Cheung F."/>
            <person name="De Mita S."/>
            <person name="Krishnakumar V."/>
            <person name="Gundlach H."/>
            <person name="Zhou S."/>
            <person name="Mudge J."/>
            <person name="Bharti A.K."/>
            <person name="Murray J.D."/>
            <person name="Naoumkina M.A."/>
            <person name="Rosen B."/>
            <person name="Silverstein K.A."/>
            <person name="Tang H."/>
            <person name="Rombauts S."/>
            <person name="Zhao P.X."/>
            <person name="Zhou P."/>
            <person name="Barbe V."/>
            <person name="Bardou P."/>
            <person name="Bechner M."/>
            <person name="Bellec A."/>
            <person name="Berger A."/>
            <person name="Berges H."/>
            <person name="Bidwell S."/>
            <person name="Bisseling T."/>
            <person name="Choisne N."/>
            <person name="Couloux A."/>
            <person name="Denny R."/>
            <person name="Deshpande S."/>
            <person name="Dai X."/>
            <person name="Doyle J.J."/>
            <person name="Dudez A.M."/>
            <person name="Farmer A.D."/>
            <person name="Fouteau S."/>
            <person name="Franken C."/>
            <person name="Gibelin C."/>
            <person name="Gish J."/>
            <person name="Goldstein S."/>
            <person name="Gonzalez A.J."/>
            <person name="Green P.J."/>
            <person name="Hallab A."/>
            <person name="Hartog M."/>
            <person name="Hua A."/>
            <person name="Humphray S.J."/>
            <person name="Jeong D.H."/>
            <person name="Jing Y."/>
            <person name="Jocker A."/>
            <person name="Kenton S.M."/>
            <person name="Kim D.J."/>
            <person name="Klee K."/>
            <person name="Lai H."/>
            <person name="Lang C."/>
            <person name="Lin S."/>
            <person name="Macmil S.L."/>
            <person name="Magdelenat G."/>
            <person name="Matthews L."/>
            <person name="McCorrison J."/>
            <person name="Monaghan E.L."/>
            <person name="Mun J.H."/>
            <person name="Najar F.Z."/>
            <person name="Nicholson C."/>
            <person name="Noirot C."/>
            <person name="O'Bleness M."/>
            <person name="Paule C.R."/>
            <person name="Poulain J."/>
            <person name="Prion F."/>
            <person name="Qin B."/>
            <person name="Qu C."/>
            <person name="Retzel E.F."/>
            <person name="Riddle C."/>
            <person name="Sallet E."/>
            <person name="Samain S."/>
            <person name="Samson N."/>
            <person name="Sanders I."/>
            <person name="Saurat O."/>
            <person name="Scarpelli C."/>
            <person name="Schiex T."/>
            <person name="Segurens B."/>
            <person name="Severin A.J."/>
            <person name="Sherrier D.J."/>
            <person name="Shi R."/>
            <person name="Sims S."/>
            <person name="Singer S.R."/>
            <person name="Sinharoy S."/>
            <person name="Sterck L."/>
            <person name="Viollet A."/>
            <person name="Wang B.B."/>
            <person name="Wang K."/>
            <person name="Wang M."/>
            <person name="Wang X."/>
            <person name="Warfsmann J."/>
            <person name="Weissenbach J."/>
            <person name="White D.D."/>
            <person name="White J.D."/>
            <person name="Wiley G.B."/>
            <person name="Wincker P."/>
            <person name="Xing Y."/>
            <person name="Yang L."/>
            <person name="Yao Z."/>
            <person name="Ying F."/>
            <person name="Zhai J."/>
            <person name="Zhou L."/>
            <person name="Zuber A."/>
            <person name="Denarie J."/>
            <person name="Dixon R.A."/>
            <person name="May G.D."/>
            <person name="Schwartz D.C."/>
            <person name="Rogers J."/>
            <person name="Quetier F."/>
            <person name="Town C.D."/>
            <person name="Roe B.A."/>
        </authorList>
    </citation>
    <scope>NUCLEOTIDE SEQUENCE [LARGE SCALE GENOMIC DNA]</scope>
    <source>
        <strain evidence="1">A17</strain>
        <strain evidence="2 3">cv. Jemalong A17</strain>
    </source>
</reference>
<evidence type="ECO:0000313" key="2">
    <source>
        <dbReference type="EnsemblPlants" id="AES80656"/>
    </source>
</evidence>
<dbReference type="EnsemblPlants" id="AES80656">
    <property type="protein sequence ID" value="AES80656"/>
    <property type="gene ID" value="MTR_7g083220"/>
</dbReference>
<dbReference type="AlphaFoldDB" id="G7KW56"/>
<accession>G7KW56</accession>
<dbReference type="PaxDb" id="3880-AES80656"/>
<gene>
    <name evidence="1" type="ordered locus">MTR_7g083220</name>
</gene>
<organism evidence="1 3">
    <name type="scientific">Medicago truncatula</name>
    <name type="common">Barrel medic</name>
    <name type="synonym">Medicago tribuloides</name>
    <dbReference type="NCBI Taxonomy" id="3880"/>
    <lineage>
        <taxon>Eukaryota</taxon>
        <taxon>Viridiplantae</taxon>
        <taxon>Streptophyta</taxon>
        <taxon>Embryophyta</taxon>
        <taxon>Tracheophyta</taxon>
        <taxon>Spermatophyta</taxon>
        <taxon>Magnoliopsida</taxon>
        <taxon>eudicotyledons</taxon>
        <taxon>Gunneridae</taxon>
        <taxon>Pentapetalae</taxon>
        <taxon>rosids</taxon>
        <taxon>fabids</taxon>
        <taxon>Fabales</taxon>
        <taxon>Fabaceae</taxon>
        <taxon>Papilionoideae</taxon>
        <taxon>50 kb inversion clade</taxon>
        <taxon>NPAAA clade</taxon>
        <taxon>Hologalegina</taxon>
        <taxon>IRL clade</taxon>
        <taxon>Trifolieae</taxon>
        <taxon>Medicago</taxon>
    </lineage>
</organism>
<dbReference type="Proteomes" id="UP000002051">
    <property type="component" value="Unassembled WGS sequence"/>
</dbReference>